<name>A0A7Y4LTV1_9BRAD</name>
<evidence type="ECO:0000313" key="15">
    <source>
        <dbReference type="Proteomes" id="UP000544122"/>
    </source>
</evidence>
<dbReference type="GO" id="GO:0009228">
    <property type="term" value="P:thiamine biosynthetic process"/>
    <property type="evidence" value="ECO:0007669"/>
    <property type="project" value="UniProtKB-KW"/>
</dbReference>
<dbReference type="GO" id="GO:0046872">
    <property type="term" value="F:metal ion binding"/>
    <property type="evidence" value="ECO:0007669"/>
    <property type="project" value="UniProtKB-KW"/>
</dbReference>
<dbReference type="GO" id="GO:0004016">
    <property type="term" value="F:adenylate cyclase activity"/>
    <property type="evidence" value="ECO:0007669"/>
    <property type="project" value="UniProtKB-ARBA"/>
</dbReference>
<dbReference type="GO" id="GO:0009190">
    <property type="term" value="P:cyclic nucleotide biosynthetic process"/>
    <property type="evidence" value="ECO:0007669"/>
    <property type="project" value="InterPro"/>
</dbReference>
<dbReference type="GO" id="GO:0016740">
    <property type="term" value="F:transferase activity"/>
    <property type="evidence" value="ECO:0007669"/>
    <property type="project" value="UniProtKB-KW"/>
</dbReference>
<dbReference type="Gene3D" id="3.40.190.10">
    <property type="entry name" value="Periplasmic binding protein-like II"/>
    <property type="match status" value="2"/>
</dbReference>
<dbReference type="PANTHER" id="PTHR31528:SF1">
    <property type="entry name" value="4-AMINO-5-HYDROXYMETHYL-2-METHYLPYRIMIDINE PHOSPHATE SYNTHASE THI11-RELATED"/>
    <property type="match status" value="1"/>
</dbReference>
<dbReference type="SUPFAM" id="SSF55073">
    <property type="entry name" value="Nucleotide cyclase"/>
    <property type="match status" value="1"/>
</dbReference>
<evidence type="ECO:0000256" key="7">
    <source>
        <dbReference type="ARBA" id="ARBA00022898"/>
    </source>
</evidence>
<dbReference type="InterPro" id="IPR027939">
    <property type="entry name" value="NMT1/THI5"/>
</dbReference>
<evidence type="ECO:0000256" key="9">
    <source>
        <dbReference type="ARBA" id="ARBA00023004"/>
    </source>
</evidence>
<accession>A0A7Y4LTV1</accession>
<dbReference type="Pfam" id="PF00211">
    <property type="entry name" value="Guanylate_cyc"/>
    <property type="match status" value="1"/>
</dbReference>
<keyword evidence="8" id="KW-0784">Thiamine biosynthesis</keyword>
<keyword evidence="5" id="KW-0808">Transferase</keyword>
<evidence type="ECO:0000256" key="6">
    <source>
        <dbReference type="ARBA" id="ARBA00022723"/>
    </source>
</evidence>
<dbReference type="SMART" id="SM00044">
    <property type="entry name" value="CYCc"/>
    <property type="match status" value="1"/>
</dbReference>
<comment type="pathway">
    <text evidence="2">Cofactor biosynthesis; thiamine diphosphate biosynthesis.</text>
</comment>
<keyword evidence="6" id="KW-0479">Metal-binding</keyword>
<feature type="domain" description="Guanylate cyclase" evidence="13">
    <location>
        <begin position="807"/>
        <end position="939"/>
    </location>
</feature>
<keyword evidence="15" id="KW-1185">Reference proteome</keyword>
<evidence type="ECO:0000256" key="4">
    <source>
        <dbReference type="ARBA" id="ARBA00011738"/>
    </source>
</evidence>
<evidence type="ECO:0000256" key="1">
    <source>
        <dbReference type="ARBA" id="ARBA00003469"/>
    </source>
</evidence>
<organism evidence="14 15">
    <name type="scientific">Bradyrhizobium australiense</name>
    <dbReference type="NCBI Taxonomy" id="2721161"/>
    <lineage>
        <taxon>Bacteria</taxon>
        <taxon>Pseudomonadati</taxon>
        <taxon>Pseudomonadota</taxon>
        <taxon>Alphaproteobacteria</taxon>
        <taxon>Hyphomicrobiales</taxon>
        <taxon>Nitrobacteraceae</taxon>
        <taxon>Bradyrhizobium</taxon>
    </lineage>
</organism>
<keyword evidence="12" id="KW-0472">Membrane</keyword>
<dbReference type="Gene3D" id="3.30.450.20">
    <property type="entry name" value="PAS domain"/>
    <property type="match status" value="1"/>
</dbReference>
<keyword evidence="9" id="KW-0408">Iron</keyword>
<dbReference type="GO" id="GO:0035556">
    <property type="term" value="P:intracellular signal transduction"/>
    <property type="evidence" value="ECO:0007669"/>
    <property type="project" value="InterPro"/>
</dbReference>
<comment type="subunit">
    <text evidence="4">Homodimer.</text>
</comment>
<dbReference type="CDD" id="cd07302">
    <property type="entry name" value="CHD"/>
    <property type="match status" value="1"/>
</dbReference>
<dbReference type="EMBL" id="JAAVLX010000001">
    <property type="protein sequence ID" value="NOJ38431.1"/>
    <property type="molecule type" value="Genomic_DNA"/>
</dbReference>
<dbReference type="Gene3D" id="6.10.340.10">
    <property type="match status" value="1"/>
</dbReference>
<dbReference type="AlphaFoldDB" id="A0A7Y4LTV1"/>
<evidence type="ECO:0000256" key="10">
    <source>
        <dbReference type="ARBA" id="ARBA00033171"/>
    </source>
</evidence>
<evidence type="ECO:0000256" key="12">
    <source>
        <dbReference type="SAM" id="Phobius"/>
    </source>
</evidence>
<evidence type="ECO:0000256" key="2">
    <source>
        <dbReference type="ARBA" id="ARBA00004948"/>
    </source>
</evidence>
<evidence type="ECO:0000313" key="14">
    <source>
        <dbReference type="EMBL" id="NOJ38431.1"/>
    </source>
</evidence>
<dbReference type="InterPro" id="IPR029787">
    <property type="entry name" value="Nucleotide_cyclase"/>
</dbReference>
<comment type="caution">
    <text evidence="14">The sequence shown here is derived from an EMBL/GenBank/DDBJ whole genome shotgun (WGS) entry which is preliminary data.</text>
</comment>
<gene>
    <name evidence="14" type="ORF">HCN58_02180</name>
</gene>
<dbReference type="InterPro" id="IPR015168">
    <property type="entry name" value="SsuA/THI5"/>
</dbReference>
<dbReference type="Gene3D" id="3.30.70.1230">
    <property type="entry name" value="Nucleotide cyclase"/>
    <property type="match status" value="1"/>
</dbReference>
<comment type="catalytic activity">
    <reaction evidence="11">
        <text>N(6)-(pyridoxal phosphate)-L-lysyl-[4-amino-5-hydroxymethyl-2-methylpyrimidine phosphate synthase] + L-histidyl-[4-amino-5-hydroxymethyl-2-methylpyrimidine phosphate synthase] + 2 Fe(3+) + 4 H2O = L-lysyl-[4-amino-5-hydroxymethyl-2-methylpyrimidine phosphate synthase] + (2S)-2-amino-5-hydroxy-4-oxopentanoyl-[4-amino-5-hydroxymethyl-2-methylpyrimidine phosphate synthase] + 4-amino-2-methyl-5-(phosphooxymethyl)pyrimidine + 3-oxopropanoate + 2 Fe(2+) + 2 H(+)</text>
        <dbReference type="Rhea" id="RHEA:65756"/>
        <dbReference type="Rhea" id="RHEA-COMP:16892"/>
        <dbReference type="Rhea" id="RHEA-COMP:16893"/>
        <dbReference type="Rhea" id="RHEA-COMP:16894"/>
        <dbReference type="Rhea" id="RHEA-COMP:16895"/>
        <dbReference type="ChEBI" id="CHEBI:15377"/>
        <dbReference type="ChEBI" id="CHEBI:15378"/>
        <dbReference type="ChEBI" id="CHEBI:29033"/>
        <dbReference type="ChEBI" id="CHEBI:29034"/>
        <dbReference type="ChEBI" id="CHEBI:29969"/>
        <dbReference type="ChEBI" id="CHEBI:29979"/>
        <dbReference type="ChEBI" id="CHEBI:33190"/>
        <dbReference type="ChEBI" id="CHEBI:58354"/>
        <dbReference type="ChEBI" id="CHEBI:143915"/>
        <dbReference type="ChEBI" id="CHEBI:157692"/>
    </reaction>
    <physiologicalReaction direction="left-to-right" evidence="11">
        <dbReference type="Rhea" id="RHEA:65757"/>
    </physiologicalReaction>
</comment>
<keyword evidence="12" id="KW-1133">Transmembrane helix</keyword>
<dbReference type="Proteomes" id="UP000544122">
    <property type="component" value="Unassembled WGS sequence"/>
</dbReference>
<reference evidence="14 15" key="1">
    <citation type="submission" date="2020-03" db="EMBL/GenBank/DDBJ databases">
        <title>Bradyrhizobium diversity isolated from nodules of Indigofera sp.</title>
        <authorList>
            <person name="Klepa M."/>
            <person name="Helene L."/>
            <person name="Hungria M."/>
        </authorList>
    </citation>
    <scope>NUCLEOTIDE SEQUENCE [LARGE SCALE GENOMIC DNA]</scope>
    <source>
        <strain evidence="14 15">WSM 1791</strain>
    </source>
</reference>
<comment type="function">
    <text evidence="1">Responsible for the formation of the pyrimidine heterocycle in the thiamine biosynthesis pathway. Catalyzes the formation of hydroxymethylpyrimidine phosphate (HMP-P) from histidine and pyridoxal phosphate (PLP). The protein uses PLP and the active site histidine to form HMP-P, generating an inactive enzyme. The enzyme can only undergo a single turnover, which suggests it is a suicide enzyme.</text>
</comment>
<evidence type="ECO:0000256" key="8">
    <source>
        <dbReference type="ARBA" id="ARBA00022977"/>
    </source>
</evidence>
<proteinExistence type="inferred from homology"/>
<dbReference type="PANTHER" id="PTHR31528">
    <property type="entry name" value="4-AMINO-5-HYDROXYMETHYL-2-METHYLPYRIMIDINE PHOSPHATE SYNTHASE THI11-RELATED"/>
    <property type="match status" value="1"/>
</dbReference>
<feature type="transmembrane region" description="Helical" evidence="12">
    <location>
        <begin position="365"/>
        <end position="387"/>
    </location>
</feature>
<dbReference type="Pfam" id="PF09084">
    <property type="entry name" value="NMT1"/>
    <property type="match status" value="1"/>
</dbReference>
<sequence>MSAARRLCQGRGVVFAFCLMVGLVLFSLAPAFALDQVSLQLKWKHQFQFAGYYAAVEKGFYRDSGLEVDVREGGPGVDAGAEVAKGAADFGVCTTSVLVNSAMRANNVVLGVIFQHSAAIILVPHRAGIHVVSELKGHRLMDASGSDDIAAMLKHEGVDYASLPRVTHAGDPRDLLSGKAGAMVAYSTSEPYLFEEYGTPYLFFSPRAYGFDFYGDNLCTSKQQVAKHPERVRAFRAASLKGWAYALAHKEEIVDLIRRNYSTQKDRKALLFEAARTELLIRPHLMPIGHQSIERWKAIAQAYVDIGMLNEAKLPEWLIYVSDDGGWRAQLKEPQLWGLLALAIVSILGLIGYRRNARVFGELRLSGVMSGLFVLLSIPVLIFILVYNYQQNSAAINATLNDVVTKTKQASIEDAGNLINPVAATLELLATVAAQDPTTFKQEESRELLYRALTSAPQIDAVYVSLEDGYHRVVTRIDDDRRRADSKIPASANWHSSYIDSFAGSPRRVRHRTFFDAWPRIVGNYDVDTILDIRTLPGYQAAKEVRALIVEEPSINPDTGYPIISVRFPIVKDGAFIGCASANITLNVLSRFLTSHRASARGTTLIANPANRTIIAAPDLHKIVRKQDNRVEIAKLDTIADENVREAYRLHSETNSDDFLFRSPQNGEEISASFTPFPGSFGKPWEVITLTPTDDFVGTLKRTNRQMIVLITALTGIELLLIYVFSRRLSRPIEGVSRELRLVEDLTFSHAAPASSNIKEIKELQTAVSLFETSLRSFSSFVPLDVVRKLIKTGTPLTLGVEERFLTVLFTDLEEFSGLAEHMAPNDLLAQLSVYFEAVSHAIAEESGTVDKFIGDGIMAFWGAPVYRDDHVLRACCGAMRAMRRMQLINVDWSRQGRPSLHLRIGLHCADVLVGNVGSSERLSYTVMGDGVNVAARLEGINKTFGTAICISDSVVEAIGPSIVARPIKKVQVKGRKREFMIYELLGIRASDDPELKASDDAVRLCELTLKASLHFERGELDHAAPRYDDILRAFPDDGVAKSMLAACLPPAEATTIAAPAK</sequence>
<evidence type="ECO:0000256" key="3">
    <source>
        <dbReference type="ARBA" id="ARBA00009406"/>
    </source>
</evidence>
<dbReference type="InterPro" id="IPR001054">
    <property type="entry name" value="A/G_cyclase"/>
</dbReference>
<evidence type="ECO:0000259" key="13">
    <source>
        <dbReference type="PROSITE" id="PS50125"/>
    </source>
</evidence>
<evidence type="ECO:0000256" key="11">
    <source>
        <dbReference type="ARBA" id="ARBA00048179"/>
    </source>
</evidence>
<comment type="similarity">
    <text evidence="3">Belongs to the NMT1/THI5 family.</text>
</comment>
<dbReference type="SUPFAM" id="SSF53850">
    <property type="entry name" value="Periplasmic binding protein-like II"/>
    <property type="match status" value="1"/>
</dbReference>
<keyword evidence="7" id="KW-0663">Pyridoxal phosphate</keyword>
<evidence type="ECO:0000256" key="5">
    <source>
        <dbReference type="ARBA" id="ARBA00022679"/>
    </source>
</evidence>
<dbReference type="RefSeq" id="WP_171577719.1">
    <property type="nucleotide sequence ID" value="NZ_JAAVLX010000001.1"/>
</dbReference>
<protein>
    <recommendedName>
        <fullName evidence="10">Thiamine pyrimidine synthase</fullName>
    </recommendedName>
</protein>
<dbReference type="PROSITE" id="PS50125">
    <property type="entry name" value="GUANYLATE_CYCLASE_2"/>
    <property type="match status" value="1"/>
</dbReference>
<keyword evidence="12" id="KW-0812">Transmembrane</keyword>
<feature type="transmembrane region" description="Helical" evidence="12">
    <location>
        <begin position="336"/>
        <end position="353"/>
    </location>
</feature>